<accession>A0ABW3ZQZ2</accession>
<dbReference type="RefSeq" id="WP_382397148.1">
    <property type="nucleotide sequence ID" value="NZ_JBHTNH010000002.1"/>
</dbReference>
<reference evidence="2" key="1">
    <citation type="journal article" date="2019" name="Int. J. Syst. Evol. Microbiol.">
        <title>The Global Catalogue of Microorganisms (GCM) 10K type strain sequencing project: providing services to taxonomists for standard genome sequencing and annotation.</title>
        <authorList>
            <consortium name="The Broad Institute Genomics Platform"/>
            <consortium name="The Broad Institute Genome Sequencing Center for Infectious Disease"/>
            <person name="Wu L."/>
            <person name="Ma J."/>
        </authorList>
    </citation>
    <scope>NUCLEOTIDE SEQUENCE [LARGE SCALE GENOMIC DNA]</scope>
    <source>
        <strain evidence="2">CCUG 54822</strain>
    </source>
</reference>
<keyword evidence="2" id="KW-1185">Reference proteome</keyword>
<proteinExistence type="predicted"/>
<evidence type="ECO:0008006" key="3">
    <source>
        <dbReference type="Google" id="ProtNLM"/>
    </source>
</evidence>
<gene>
    <name evidence="1" type="ORF">ACFQ4A_01955</name>
</gene>
<evidence type="ECO:0000313" key="1">
    <source>
        <dbReference type="EMBL" id="MFD1360440.1"/>
    </source>
</evidence>
<sequence>MFHNQQSVVVDSTLQELLNKNKKGKEKAQKKTVLALLFFHMNGMDEGLKTLKVLYENNLRVRICADEHILEHYNVTDLAQQVGIDDWITLEDVEYQKERIDHFYIPILPFSTVSDILHFNDTRPSIRILMWALMNGKKVSALSAGADPYHSIWQQSSLNHGTAFLKHEMKKQLQQIKGFGIQLIENDDDVLRHFITTSQNENKQVVTADMVQKYVEAGQKSIDLEQRVIITPLARDIAMKYQIKIN</sequence>
<dbReference type="EMBL" id="JBHTNH010000002">
    <property type="protein sequence ID" value="MFD1360440.1"/>
    <property type="molecule type" value="Genomic_DNA"/>
</dbReference>
<name>A0ABW3ZQZ2_9BACI</name>
<evidence type="ECO:0000313" key="2">
    <source>
        <dbReference type="Proteomes" id="UP001597178"/>
    </source>
</evidence>
<comment type="caution">
    <text evidence="1">The sequence shown here is derived from an EMBL/GenBank/DDBJ whole genome shotgun (WGS) entry which is preliminary data.</text>
</comment>
<protein>
    <recommendedName>
        <fullName evidence="3">Flavoprotein domain-containing protein</fullName>
    </recommendedName>
</protein>
<organism evidence="1 2">
    <name type="scientific">Lentibacillus salinarum</name>
    <dbReference type="NCBI Taxonomy" id="446820"/>
    <lineage>
        <taxon>Bacteria</taxon>
        <taxon>Bacillati</taxon>
        <taxon>Bacillota</taxon>
        <taxon>Bacilli</taxon>
        <taxon>Bacillales</taxon>
        <taxon>Bacillaceae</taxon>
        <taxon>Lentibacillus</taxon>
    </lineage>
</organism>
<dbReference type="Proteomes" id="UP001597178">
    <property type="component" value="Unassembled WGS sequence"/>
</dbReference>